<dbReference type="EMBL" id="DVJI01000012">
    <property type="protein sequence ID" value="HIS71159.1"/>
    <property type="molecule type" value="Genomic_DNA"/>
</dbReference>
<accession>A0A9D1FG88</accession>
<reference evidence="2" key="1">
    <citation type="submission" date="2020-10" db="EMBL/GenBank/DDBJ databases">
        <authorList>
            <person name="Gilroy R."/>
        </authorList>
    </citation>
    <scope>NUCLEOTIDE SEQUENCE</scope>
    <source>
        <strain evidence="2">ChiGjej3B3-5194</strain>
    </source>
</reference>
<protein>
    <submittedName>
        <fullName evidence="2">Uncharacterized protein</fullName>
    </submittedName>
</protein>
<evidence type="ECO:0000256" key="1">
    <source>
        <dbReference type="SAM" id="SignalP"/>
    </source>
</evidence>
<reference evidence="2" key="2">
    <citation type="journal article" date="2021" name="PeerJ">
        <title>Extensive microbial diversity within the chicken gut microbiome revealed by metagenomics and culture.</title>
        <authorList>
            <person name="Gilroy R."/>
            <person name="Ravi A."/>
            <person name="Getino M."/>
            <person name="Pursley I."/>
            <person name="Horton D.L."/>
            <person name="Alikhan N.F."/>
            <person name="Baker D."/>
            <person name="Gharbi K."/>
            <person name="Hall N."/>
            <person name="Watson M."/>
            <person name="Adriaenssens E.M."/>
            <person name="Foster-Nyarko E."/>
            <person name="Jarju S."/>
            <person name="Secka A."/>
            <person name="Antonio M."/>
            <person name="Oren A."/>
            <person name="Chaudhuri R.R."/>
            <person name="La Ragione R."/>
            <person name="Hildebrand F."/>
            <person name="Pallen M.J."/>
        </authorList>
    </citation>
    <scope>NUCLEOTIDE SEQUENCE</scope>
    <source>
        <strain evidence="2">ChiGjej3B3-5194</strain>
    </source>
</reference>
<feature type="chain" id="PRO_5039608407" evidence="1">
    <location>
        <begin position="22"/>
        <end position="142"/>
    </location>
</feature>
<evidence type="ECO:0000313" key="3">
    <source>
        <dbReference type="Proteomes" id="UP000886742"/>
    </source>
</evidence>
<keyword evidence="1" id="KW-0732">Signal</keyword>
<dbReference type="AlphaFoldDB" id="A0A9D1FG88"/>
<gene>
    <name evidence="2" type="ORF">IAD02_04225</name>
</gene>
<organism evidence="2 3">
    <name type="scientific">Candidatus Enterousia intestinigallinarum</name>
    <dbReference type="NCBI Taxonomy" id="2840790"/>
    <lineage>
        <taxon>Bacteria</taxon>
        <taxon>Pseudomonadati</taxon>
        <taxon>Pseudomonadota</taxon>
        <taxon>Alphaproteobacteria</taxon>
        <taxon>Candidatus Enterousia</taxon>
    </lineage>
</organism>
<comment type="caution">
    <text evidence="2">The sequence shown here is derived from an EMBL/GenBank/DDBJ whole genome shotgun (WGS) entry which is preliminary data.</text>
</comment>
<sequence>MKKHLIIAGIICAATIPPTYAVTKCVKLTSSTTCNPGSNNGVADWSATCTTSGSSVFVKGISFCSNKNGNTTGTTSGTLSASGVPSENSYCWCKIVSPAISSSWVFYSSMGSSCPNGCSSMCAGTIYNNATFRKNLFSGLSD</sequence>
<feature type="signal peptide" evidence="1">
    <location>
        <begin position="1"/>
        <end position="21"/>
    </location>
</feature>
<dbReference type="Proteomes" id="UP000886742">
    <property type="component" value="Unassembled WGS sequence"/>
</dbReference>
<proteinExistence type="predicted"/>
<name>A0A9D1FG88_9PROT</name>
<evidence type="ECO:0000313" key="2">
    <source>
        <dbReference type="EMBL" id="HIS71159.1"/>
    </source>
</evidence>